<name>A0ABW0EW22_9PSEU</name>
<organism evidence="1 2">
    <name type="scientific">Actinokineospora guangxiensis</name>
    <dbReference type="NCBI Taxonomy" id="1490288"/>
    <lineage>
        <taxon>Bacteria</taxon>
        <taxon>Bacillati</taxon>
        <taxon>Actinomycetota</taxon>
        <taxon>Actinomycetes</taxon>
        <taxon>Pseudonocardiales</taxon>
        <taxon>Pseudonocardiaceae</taxon>
        <taxon>Actinokineospora</taxon>
    </lineage>
</organism>
<evidence type="ECO:0000313" key="2">
    <source>
        <dbReference type="Proteomes" id="UP001596157"/>
    </source>
</evidence>
<proteinExistence type="predicted"/>
<sequence>MPYLLSALLAVAALTIAIGLVAALRRAGRTRAAAEAARKGLADRSGLVRARAAGLRVAIGDLRGPTRRVDSTQRGETGGRP</sequence>
<protein>
    <submittedName>
        <fullName evidence="1">Uncharacterized protein</fullName>
    </submittedName>
</protein>
<accession>A0ABW0EW22</accession>
<gene>
    <name evidence="1" type="ORF">ACFPM7_22280</name>
</gene>
<dbReference type="Proteomes" id="UP001596157">
    <property type="component" value="Unassembled WGS sequence"/>
</dbReference>
<dbReference type="RefSeq" id="WP_378249644.1">
    <property type="nucleotide sequence ID" value="NZ_JBHSKF010000012.1"/>
</dbReference>
<dbReference type="EMBL" id="JBHSKF010000012">
    <property type="protein sequence ID" value="MFC5289790.1"/>
    <property type="molecule type" value="Genomic_DNA"/>
</dbReference>
<evidence type="ECO:0000313" key="1">
    <source>
        <dbReference type="EMBL" id="MFC5289790.1"/>
    </source>
</evidence>
<keyword evidence="2" id="KW-1185">Reference proteome</keyword>
<comment type="caution">
    <text evidence="1">The sequence shown here is derived from an EMBL/GenBank/DDBJ whole genome shotgun (WGS) entry which is preliminary data.</text>
</comment>
<reference evidence="2" key="1">
    <citation type="journal article" date="2019" name="Int. J. Syst. Evol. Microbiol.">
        <title>The Global Catalogue of Microorganisms (GCM) 10K type strain sequencing project: providing services to taxonomists for standard genome sequencing and annotation.</title>
        <authorList>
            <consortium name="The Broad Institute Genomics Platform"/>
            <consortium name="The Broad Institute Genome Sequencing Center for Infectious Disease"/>
            <person name="Wu L."/>
            <person name="Ma J."/>
        </authorList>
    </citation>
    <scope>NUCLEOTIDE SEQUENCE [LARGE SCALE GENOMIC DNA]</scope>
    <source>
        <strain evidence="2">CCUG 59778</strain>
    </source>
</reference>